<evidence type="ECO:0000313" key="3">
    <source>
        <dbReference type="EMBL" id="RFU36746.1"/>
    </source>
</evidence>
<dbReference type="Proteomes" id="UP000261811">
    <property type="component" value="Unassembled WGS sequence"/>
</dbReference>
<keyword evidence="2" id="KW-0472">Membrane</keyword>
<evidence type="ECO:0000256" key="2">
    <source>
        <dbReference type="SAM" id="Phobius"/>
    </source>
</evidence>
<feature type="compositionally biased region" description="Basic and acidic residues" evidence="1">
    <location>
        <begin position="38"/>
        <end position="56"/>
    </location>
</feature>
<name>A0A372JAA2_9ACTN</name>
<keyword evidence="4" id="KW-1185">Reference proteome</keyword>
<dbReference type="AlphaFoldDB" id="A0A372JAA2"/>
<feature type="region of interest" description="Disordered" evidence="1">
    <location>
        <begin position="249"/>
        <end position="270"/>
    </location>
</feature>
<gene>
    <name evidence="3" type="ORF">DZF91_36580</name>
</gene>
<feature type="region of interest" description="Disordered" evidence="1">
    <location>
        <begin position="201"/>
        <end position="225"/>
    </location>
</feature>
<proteinExistence type="predicted"/>
<reference evidence="3 4" key="1">
    <citation type="submission" date="2018-08" db="EMBL/GenBank/DDBJ databases">
        <title>Actinomadura jelena sp. nov., a novel Actinomycete isolated from soil in Chad.</title>
        <authorList>
            <person name="Shi L."/>
        </authorList>
    </citation>
    <scope>NUCLEOTIDE SEQUENCE [LARGE SCALE GENOMIC DNA]</scope>
    <source>
        <strain evidence="3 4">NEAU-G17</strain>
    </source>
</reference>
<comment type="caution">
    <text evidence="3">The sequence shown here is derived from an EMBL/GenBank/DDBJ whole genome shotgun (WGS) entry which is preliminary data.</text>
</comment>
<feature type="compositionally biased region" description="Basic and acidic residues" evidence="1">
    <location>
        <begin position="1"/>
        <end position="17"/>
    </location>
</feature>
<accession>A0A372JAA2</accession>
<evidence type="ECO:0000256" key="1">
    <source>
        <dbReference type="SAM" id="MobiDB-lite"/>
    </source>
</evidence>
<feature type="region of interest" description="Disordered" evidence="1">
    <location>
        <begin position="1"/>
        <end position="22"/>
    </location>
</feature>
<protein>
    <submittedName>
        <fullName evidence="3">Uncharacterized protein</fullName>
    </submittedName>
</protein>
<feature type="transmembrane region" description="Helical" evidence="2">
    <location>
        <begin position="103"/>
        <end position="123"/>
    </location>
</feature>
<dbReference type="OrthoDB" id="3468933at2"/>
<dbReference type="RefSeq" id="WP_117361602.1">
    <property type="nucleotide sequence ID" value="NZ_QURH01001036.1"/>
</dbReference>
<keyword evidence="2" id="KW-0812">Transmembrane</keyword>
<dbReference type="EMBL" id="QURH01001036">
    <property type="protein sequence ID" value="RFU36746.1"/>
    <property type="molecule type" value="Genomic_DNA"/>
</dbReference>
<evidence type="ECO:0000313" key="4">
    <source>
        <dbReference type="Proteomes" id="UP000261811"/>
    </source>
</evidence>
<sequence length="433" mass="46876">MPDLEKVAALHPVEREPSPATRAAARTRLMDAIASENTTRENVAREDVKREDVKREDVKREDVTREDVMREVAVRGKVAVRGRDGRRRGRRGRTAVPGRPAKAGFLLLAGALAAALVTLFSLVTGNMRDPLPYYAIEPLHYQEGDAARLLLTAADGAAKSSRTGGLWYRKSSIGMTVVVRSPIRPGVTYAVQVERDDHLLASTGEPHPAREAPGRPSGAGTKAASWEWPGDRLTVRPVSAVDAARWEADGRPGAEELGAGRPERSLGPEMGADGPVLDFGVAEARRLPADPARLRAALLNYAVRVGGRRVPDPDAYLYRGASFLLVDAPVDDAVRIAVYRLLAGLRGVRTVTAADATGRRRQGVALRTTSPEYGTIDSELLIDPGTGRLVASQEVVVTPGARDADLRPGDRWRYEVVRQAGWTDRPAESLLPR</sequence>
<feature type="region of interest" description="Disordered" evidence="1">
    <location>
        <begin position="34"/>
        <end position="56"/>
    </location>
</feature>
<keyword evidence="2" id="KW-1133">Transmembrane helix</keyword>
<organism evidence="3 4">
    <name type="scientific">Actinomadura logoneensis</name>
    <dbReference type="NCBI Taxonomy" id="2293572"/>
    <lineage>
        <taxon>Bacteria</taxon>
        <taxon>Bacillati</taxon>
        <taxon>Actinomycetota</taxon>
        <taxon>Actinomycetes</taxon>
        <taxon>Streptosporangiales</taxon>
        <taxon>Thermomonosporaceae</taxon>
        <taxon>Actinomadura</taxon>
    </lineage>
</organism>